<dbReference type="Proteomes" id="UP000821845">
    <property type="component" value="Chromosome 3"/>
</dbReference>
<accession>A0ACB7SR75</accession>
<gene>
    <name evidence="1" type="ORF">HPB50_017134</name>
</gene>
<proteinExistence type="predicted"/>
<evidence type="ECO:0000313" key="2">
    <source>
        <dbReference type="Proteomes" id="UP000821845"/>
    </source>
</evidence>
<keyword evidence="2" id="KW-1185">Reference proteome</keyword>
<sequence length="214" mass="24169">MQSMLEDPLLLSQLRWRDIKDLLVMEVLSIVWNMENGETVPEEDVICPTEPQSPAQDDNTEDVNTIDKTPEAEDSFKLRQASLAIHKQELKGNIYFTSLDQITLVLVRRMRSVKLDSQSRKDKSPSTAPSTLSEGDSDSTAEPSGTSEDKEASTSESSAETAGKAPKIKTARQSSARAQEIKLFFEEMERLQTGKEEQKAAREEQRRQRHKERS</sequence>
<protein>
    <submittedName>
        <fullName evidence="1">Uncharacterized protein</fullName>
    </submittedName>
</protein>
<organism evidence="1 2">
    <name type="scientific">Hyalomma asiaticum</name>
    <name type="common">Tick</name>
    <dbReference type="NCBI Taxonomy" id="266040"/>
    <lineage>
        <taxon>Eukaryota</taxon>
        <taxon>Metazoa</taxon>
        <taxon>Ecdysozoa</taxon>
        <taxon>Arthropoda</taxon>
        <taxon>Chelicerata</taxon>
        <taxon>Arachnida</taxon>
        <taxon>Acari</taxon>
        <taxon>Parasitiformes</taxon>
        <taxon>Ixodida</taxon>
        <taxon>Ixodoidea</taxon>
        <taxon>Ixodidae</taxon>
        <taxon>Hyalomminae</taxon>
        <taxon>Hyalomma</taxon>
    </lineage>
</organism>
<reference evidence="1" key="1">
    <citation type="submission" date="2020-05" db="EMBL/GenBank/DDBJ databases">
        <title>Large-scale comparative analyses of tick genomes elucidate their genetic diversity and vector capacities.</title>
        <authorList>
            <person name="Jia N."/>
            <person name="Wang J."/>
            <person name="Shi W."/>
            <person name="Du L."/>
            <person name="Sun Y."/>
            <person name="Zhan W."/>
            <person name="Jiang J."/>
            <person name="Wang Q."/>
            <person name="Zhang B."/>
            <person name="Ji P."/>
            <person name="Sakyi L.B."/>
            <person name="Cui X."/>
            <person name="Yuan T."/>
            <person name="Jiang B."/>
            <person name="Yang W."/>
            <person name="Lam T.T.-Y."/>
            <person name="Chang Q."/>
            <person name="Ding S."/>
            <person name="Wang X."/>
            <person name="Zhu J."/>
            <person name="Ruan X."/>
            <person name="Zhao L."/>
            <person name="Wei J."/>
            <person name="Que T."/>
            <person name="Du C."/>
            <person name="Cheng J."/>
            <person name="Dai P."/>
            <person name="Han X."/>
            <person name="Huang E."/>
            <person name="Gao Y."/>
            <person name="Liu J."/>
            <person name="Shao H."/>
            <person name="Ye R."/>
            <person name="Li L."/>
            <person name="Wei W."/>
            <person name="Wang X."/>
            <person name="Wang C."/>
            <person name="Yang T."/>
            <person name="Huo Q."/>
            <person name="Li W."/>
            <person name="Guo W."/>
            <person name="Chen H."/>
            <person name="Zhou L."/>
            <person name="Ni X."/>
            <person name="Tian J."/>
            <person name="Zhou Y."/>
            <person name="Sheng Y."/>
            <person name="Liu T."/>
            <person name="Pan Y."/>
            <person name="Xia L."/>
            <person name="Li J."/>
            <person name="Zhao F."/>
            <person name="Cao W."/>
        </authorList>
    </citation>
    <scope>NUCLEOTIDE SEQUENCE</scope>
    <source>
        <strain evidence="1">Hyas-2018</strain>
    </source>
</reference>
<dbReference type="EMBL" id="CM023483">
    <property type="protein sequence ID" value="KAH6936434.1"/>
    <property type="molecule type" value="Genomic_DNA"/>
</dbReference>
<name>A0ACB7SR75_HYAAI</name>
<evidence type="ECO:0000313" key="1">
    <source>
        <dbReference type="EMBL" id="KAH6936434.1"/>
    </source>
</evidence>
<comment type="caution">
    <text evidence="1">The sequence shown here is derived from an EMBL/GenBank/DDBJ whole genome shotgun (WGS) entry which is preliminary data.</text>
</comment>